<comment type="caution">
    <text evidence="2">The sequence shown here is derived from an EMBL/GenBank/DDBJ whole genome shotgun (WGS) entry which is preliminary data.</text>
</comment>
<sequence>MAPGLRALFHQERFYLDTLTNAKQFVEGYKEAQHSGQLAGWKQRVDGLDDKFHANRLAIELSLDDDEDKSKSDKVTAKPEDAAAQAKEDADKDAAEESNRLIRKKFELDYVLVYSFLVNEIQKQT</sequence>
<feature type="compositionally biased region" description="Basic and acidic residues" evidence="1">
    <location>
        <begin position="68"/>
        <end position="97"/>
    </location>
</feature>
<evidence type="ECO:0000256" key="1">
    <source>
        <dbReference type="SAM" id="MobiDB-lite"/>
    </source>
</evidence>
<dbReference type="AlphaFoldDB" id="A0ABD1CIC0"/>
<evidence type="ECO:0000313" key="3">
    <source>
        <dbReference type="Proteomes" id="UP001562425"/>
    </source>
</evidence>
<proteinExistence type="predicted"/>
<evidence type="ECO:0000313" key="2">
    <source>
        <dbReference type="EMBL" id="KAL1376081.1"/>
    </source>
</evidence>
<name>A0ABD1CIC0_CULPP</name>
<organism evidence="2 3">
    <name type="scientific">Culex pipiens pipiens</name>
    <name type="common">Northern house mosquito</name>
    <dbReference type="NCBI Taxonomy" id="38569"/>
    <lineage>
        <taxon>Eukaryota</taxon>
        <taxon>Metazoa</taxon>
        <taxon>Ecdysozoa</taxon>
        <taxon>Arthropoda</taxon>
        <taxon>Hexapoda</taxon>
        <taxon>Insecta</taxon>
        <taxon>Pterygota</taxon>
        <taxon>Neoptera</taxon>
        <taxon>Endopterygota</taxon>
        <taxon>Diptera</taxon>
        <taxon>Nematocera</taxon>
        <taxon>Culicoidea</taxon>
        <taxon>Culicidae</taxon>
        <taxon>Culicinae</taxon>
        <taxon>Culicini</taxon>
        <taxon>Culex</taxon>
        <taxon>Culex</taxon>
    </lineage>
</organism>
<accession>A0ABD1CIC0</accession>
<dbReference type="EMBL" id="JBEHCU010011938">
    <property type="protein sequence ID" value="KAL1376081.1"/>
    <property type="molecule type" value="Genomic_DNA"/>
</dbReference>
<protein>
    <submittedName>
        <fullName evidence="2">Uncharacterized protein</fullName>
    </submittedName>
</protein>
<reference evidence="2 3" key="1">
    <citation type="submission" date="2024-05" db="EMBL/GenBank/DDBJ databases">
        <title>Culex pipiens pipiens assembly and annotation.</title>
        <authorList>
            <person name="Alout H."/>
            <person name="Durand T."/>
        </authorList>
    </citation>
    <scope>NUCLEOTIDE SEQUENCE [LARGE SCALE GENOMIC DNA]</scope>
    <source>
        <strain evidence="2">HA-2024</strain>
        <tissue evidence="2">Whole body</tissue>
    </source>
</reference>
<dbReference type="Proteomes" id="UP001562425">
    <property type="component" value="Unassembled WGS sequence"/>
</dbReference>
<feature type="non-terminal residue" evidence="2">
    <location>
        <position position="125"/>
    </location>
</feature>
<feature type="region of interest" description="Disordered" evidence="1">
    <location>
        <begin position="65"/>
        <end position="97"/>
    </location>
</feature>
<gene>
    <name evidence="2" type="ORF">pipiens_017093</name>
</gene>
<keyword evidence="3" id="KW-1185">Reference proteome</keyword>